<dbReference type="GO" id="GO:0030246">
    <property type="term" value="F:carbohydrate binding"/>
    <property type="evidence" value="ECO:0007669"/>
    <property type="project" value="InterPro"/>
</dbReference>
<dbReference type="AlphaFoldDB" id="A0A023ELY4"/>
<organism evidence="3">
    <name type="scientific">Aedes albopictus</name>
    <name type="common">Asian tiger mosquito</name>
    <name type="synonym">Stegomyia albopicta</name>
    <dbReference type="NCBI Taxonomy" id="7160"/>
    <lineage>
        <taxon>Eukaryota</taxon>
        <taxon>Metazoa</taxon>
        <taxon>Ecdysozoa</taxon>
        <taxon>Arthropoda</taxon>
        <taxon>Hexapoda</taxon>
        <taxon>Insecta</taxon>
        <taxon>Pterygota</taxon>
        <taxon>Neoptera</taxon>
        <taxon>Endopterygota</taxon>
        <taxon>Diptera</taxon>
        <taxon>Nematocera</taxon>
        <taxon>Culicoidea</taxon>
        <taxon>Culicidae</taxon>
        <taxon>Culicinae</taxon>
        <taxon>Aedini</taxon>
        <taxon>Aedes</taxon>
        <taxon>Stegomyia</taxon>
    </lineage>
</organism>
<feature type="signal peptide" evidence="1">
    <location>
        <begin position="1"/>
        <end position="20"/>
    </location>
</feature>
<reference evidence="3" key="1">
    <citation type="journal article" date="2014" name="PLoS Negl. Trop. Dis.">
        <title>Identification and characterization of seminal fluid proteins in the Asian tiger mosquito, Aedes albopictus.</title>
        <authorList>
            <person name="Boes K.E."/>
            <person name="Ribeiro J.M."/>
            <person name="Wong A."/>
            <person name="Harrington L.C."/>
            <person name="Wolfner M.F."/>
            <person name="Sirot L.K."/>
        </authorList>
    </citation>
    <scope>NUCLEOTIDE SEQUENCE</scope>
    <source>
        <tissue evidence="3">Reproductive organs</tissue>
    </source>
</reference>
<dbReference type="VEuPathDB" id="VectorBase:AALC636_038123"/>
<feature type="chain" id="PRO_5001514090" evidence="1">
    <location>
        <begin position="21"/>
        <end position="270"/>
    </location>
</feature>
<dbReference type="EMBL" id="GAPW01003300">
    <property type="protein sequence ID" value="JAC10298.1"/>
    <property type="molecule type" value="mRNA"/>
</dbReference>
<dbReference type="VEuPathDB" id="VectorBase:AALF023367"/>
<evidence type="ECO:0000256" key="1">
    <source>
        <dbReference type="SAM" id="SignalP"/>
    </source>
</evidence>
<dbReference type="InterPro" id="IPR031756">
    <property type="entry name" value="BGBP_N"/>
</dbReference>
<name>A0A023ELY4_AEDAL</name>
<dbReference type="Gene3D" id="2.60.40.2140">
    <property type="entry name" value="Beta-1,3-glucan-recognition protein, N-terminal domain"/>
    <property type="match status" value="1"/>
</dbReference>
<dbReference type="VEuPathDB" id="VectorBase:AALFPA_048929"/>
<evidence type="ECO:0000313" key="3">
    <source>
        <dbReference type="EMBL" id="JAC10298.1"/>
    </source>
</evidence>
<accession>A0A023ELY4</accession>
<dbReference type="InterPro" id="IPR043030">
    <property type="entry name" value="BGBP_N_sf"/>
</dbReference>
<proteinExistence type="evidence at transcript level"/>
<sequence>MVRIGTFWVVIALYATVAHAGFLDWFRSKNNKGHSICKVDFEVLDPQGLRLWTAHKPEMKMFGVEVYINPSGRSNEPLICSLCKNTTQATHGKYFLQDDSVIVKKGDVLEYIAITDNGKTTQRHKPRKIIVNDYIIKPMGRCACPEPVVPSTVHESDPNAEIELLERVISGLANRCADGLVSKNLFLQVDNAAGPNNLLERVKKYFEANPALKPYVDSIVSAEDYSDGIAFQMKTIVDKLKVLELMHTGNDILDYDQTSIIGKLDIRLSD</sequence>
<evidence type="ECO:0000259" key="2">
    <source>
        <dbReference type="PROSITE" id="PS51969"/>
    </source>
</evidence>
<dbReference type="Pfam" id="PF15886">
    <property type="entry name" value="CBM39"/>
    <property type="match status" value="1"/>
</dbReference>
<dbReference type="PROSITE" id="PS51969">
    <property type="entry name" value="CBM39"/>
    <property type="match status" value="1"/>
</dbReference>
<keyword evidence="1" id="KW-0732">Signal</keyword>
<protein>
    <submittedName>
        <fullName evidence="3">Putative secreted protein</fullName>
    </submittedName>
</protein>
<feature type="domain" description="CBM39" evidence="2">
    <location>
        <begin position="34"/>
        <end position="136"/>
    </location>
</feature>